<dbReference type="Pfam" id="PF14559">
    <property type="entry name" value="TPR_19"/>
    <property type="match status" value="1"/>
</dbReference>
<dbReference type="AlphaFoldDB" id="A0A1W1Y4Q4"/>
<evidence type="ECO:0000313" key="3">
    <source>
        <dbReference type="Proteomes" id="UP000192708"/>
    </source>
</evidence>
<dbReference type="RefSeq" id="WP_084282169.1">
    <property type="nucleotide sequence ID" value="NZ_FWXJ01000001.1"/>
</dbReference>
<accession>A0A1W1Y4Q4</accession>
<protein>
    <submittedName>
        <fullName evidence="2">Tetratricopeptide repeat-containing protein</fullName>
    </submittedName>
</protein>
<dbReference type="Proteomes" id="UP000192708">
    <property type="component" value="Unassembled WGS sequence"/>
</dbReference>
<evidence type="ECO:0000256" key="1">
    <source>
        <dbReference type="PROSITE-ProRule" id="PRU00339"/>
    </source>
</evidence>
<dbReference type="SMART" id="SM00028">
    <property type="entry name" value="TPR"/>
    <property type="match status" value="1"/>
</dbReference>
<feature type="repeat" description="TPR" evidence="1">
    <location>
        <begin position="163"/>
        <end position="196"/>
    </location>
</feature>
<dbReference type="InterPro" id="IPR019734">
    <property type="entry name" value="TPR_rpt"/>
</dbReference>
<keyword evidence="3" id="KW-1185">Reference proteome</keyword>
<organism evidence="2 3">
    <name type="scientific">Polynucleobacter kasalickyi</name>
    <dbReference type="NCBI Taxonomy" id="1938817"/>
    <lineage>
        <taxon>Bacteria</taxon>
        <taxon>Pseudomonadati</taxon>
        <taxon>Pseudomonadota</taxon>
        <taxon>Betaproteobacteria</taxon>
        <taxon>Burkholderiales</taxon>
        <taxon>Burkholderiaceae</taxon>
        <taxon>Polynucleobacter</taxon>
    </lineage>
</organism>
<reference evidence="2 3" key="1">
    <citation type="submission" date="2017-04" db="EMBL/GenBank/DDBJ databases">
        <authorList>
            <person name="Afonso C.L."/>
            <person name="Miller P.J."/>
            <person name="Scott M.A."/>
            <person name="Spackman E."/>
            <person name="Goraichik I."/>
            <person name="Dimitrov K.M."/>
            <person name="Suarez D.L."/>
            <person name="Swayne D.E."/>
        </authorList>
    </citation>
    <scope>NUCLEOTIDE SEQUENCE [LARGE SCALE GENOMIC DNA]</scope>
    <source>
        <strain evidence="2 3">VK13</strain>
    </source>
</reference>
<evidence type="ECO:0000313" key="2">
    <source>
        <dbReference type="EMBL" id="SMC31152.1"/>
    </source>
</evidence>
<name>A0A1W1Y4Q4_9BURK</name>
<dbReference type="InterPro" id="IPR011990">
    <property type="entry name" value="TPR-like_helical_dom_sf"/>
</dbReference>
<dbReference type="EMBL" id="FWXJ01000001">
    <property type="protein sequence ID" value="SMC31152.1"/>
    <property type="molecule type" value="Genomic_DNA"/>
</dbReference>
<gene>
    <name evidence="2" type="ORF">SAMN06296008_101395</name>
</gene>
<dbReference type="Pfam" id="PF13181">
    <property type="entry name" value="TPR_8"/>
    <property type="match status" value="1"/>
</dbReference>
<dbReference type="Gene3D" id="1.25.40.10">
    <property type="entry name" value="Tetratricopeptide repeat domain"/>
    <property type="match status" value="1"/>
</dbReference>
<dbReference type="STRING" id="1938817.SAMN06296008_101395"/>
<dbReference type="SUPFAM" id="SSF48452">
    <property type="entry name" value="TPR-like"/>
    <property type="match status" value="1"/>
</dbReference>
<dbReference type="PROSITE" id="PS50005">
    <property type="entry name" value="TPR"/>
    <property type="match status" value="1"/>
</dbReference>
<keyword evidence="1" id="KW-0802">TPR repeat</keyword>
<sequence length="240" mass="26613">MLLGACSTPLKSLFSEDPLIIARSNPVVMNPDHVIPSSLEEATNLPPQNLGLYSPTGLSTSMTANNTGMQSTPMTPSLATPFMALKNAEITQTSQSAIPLKINNFIKQKMWDEALQEIELAAKKNPKNIQLLFVKSRILIEKGQLEQARLTLLSMIDQYPELPEPYNNLAVLYANAGKLELARENLEMCLKLSPKYATALQNLGDVYTKIAAQHYAKAFENNRRLSEAQRKQKLAEAITQ</sequence>
<proteinExistence type="predicted"/>